<reference evidence="3 4" key="1">
    <citation type="journal article" date="2015" name="Microbes Environ.">
        <title>Distribution and evolution of nitrogen fixation genes in the phylum bacteroidetes.</title>
        <authorList>
            <person name="Inoue J."/>
            <person name="Oshima K."/>
            <person name="Suda W."/>
            <person name="Sakamoto M."/>
            <person name="Iino T."/>
            <person name="Noda S."/>
            <person name="Hongoh Y."/>
            <person name="Hattori M."/>
            <person name="Ohkuma M."/>
        </authorList>
    </citation>
    <scope>NUCLEOTIDE SEQUENCE [LARGE SCALE GENOMIC DNA]</scope>
    <source>
        <strain evidence="3">JCM 15548</strain>
    </source>
</reference>
<accession>A0A0E9LSJ8</accession>
<dbReference type="CDD" id="cd06577">
    <property type="entry name" value="PASTA_pknB"/>
    <property type="match status" value="3"/>
</dbReference>
<dbReference type="RefSeq" id="WP_262486839.1">
    <property type="nucleotide sequence ID" value="NZ_BAZW01000001.1"/>
</dbReference>
<dbReference type="InterPro" id="IPR005543">
    <property type="entry name" value="PASTA_dom"/>
</dbReference>
<dbReference type="Proteomes" id="UP000032900">
    <property type="component" value="Unassembled WGS sequence"/>
</dbReference>
<dbReference type="EMBL" id="BAZW01000001">
    <property type="protein sequence ID" value="GAO28229.1"/>
    <property type="molecule type" value="Genomic_DNA"/>
</dbReference>
<organism evidence="3 4">
    <name type="scientific">Geofilum rubicundum JCM 15548</name>
    <dbReference type="NCBI Taxonomy" id="1236989"/>
    <lineage>
        <taxon>Bacteria</taxon>
        <taxon>Pseudomonadati</taxon>
        <taxon>Bacteroidota</taxon>
        <taxon>Bacteroidia</taxon>
        <taxon>Marinilabiliales</taxon>
        <taxon>Marinilabiliaceae</taxon>
        <taxon>Geofilum</taxon>
    </lineage>
</organism>
<gene>
    <name evidence="3" type="ORF">JCM15548_295</name>
</gene>
<sequence length="241" mass="27055">MTEQQLQHLIQSEDLRYTIIDSVYIDNAPKGIVVDQTPRPGEKVKKNRNIFFTINAWGEEQIVVPNLTDYSLRNAQEILESYGLKVGELIYIPSEYTNLVLGQHHDGKPIEPGTLLRKGATIDLLVGRGLSNETTAVPNLMGMKLEEAKKIAQSVYLNLGAIVYADTIETAIDSLNAFVWRQNPPTAKGYVLNLGASIDVWLSTDFALHPDTIEAREAEMEQPLNEEETDKESDAYEDEFF</sequence>
<dbReference type="PROSITE" id="PS51178">
    <property type="entry name" value="PASTA"/>
    <property type="match status" value="2"/>
</dbReference>
<proteinExistence type="predicted"/>
<evidence type="ECO:0000256" key="1">
    <source>
        <dbReference type="SAM" id="MobiDB-lite"/>
    </source>
</evidence>
<dbReference type="STRING" id="1236989.JCM15548_295"/>
<feature type="domain" description="PASTA" evidence="2">
    <location>
        <begin position="58"/>
        <end position="128"/>
    </location>
</feature>
<evidence type="ECO:0000259" key="2">
    <source>
        <dbReference type="PROSITE" id="PS51178"/>
    </source>
</evidence>
<feature type="domain" description="PASTA" evidence="2">
    <location>
        <begin position="1"/>
        <end position="56"/>
    </location>
</feature>
<comment type="caution">
    <text evidence="3">The sequence shown here is derived from an EMBL/GenBank/DDBJ whole genome shotgun (WGS) entry which is preliminary data.</text>
</comment>
<protein>
    <recommendedName>
        <fullName evidence="2">PASTA domain-containing protein</fullName>
    </recommendedName>
</protein>
<dbReference type="SMART" id="SM00740">
    <property type="entry name" value="PASTA"/>
    <property type="match status" value="3"/>
</dbReference>
<feature type="compositionally biased region" description="Acidic residues" evidence="1">
    <location>
        <begin position="224"/>
        <end position="241"/>
    </location>
</feature>
<dbReference type="AlphaFoldDB" id="A0A0E9LSJ8"/>
<name>A0A0E9LSJ8_9BACT</name>
<evidence type="ECO:0000313" key="3">
    <source>
        <dbReference type="EMBL" id="GAO28229.1"/>
    </source>
</evidence>
<evidence type="ECO:0000313" key="4">
    <source>
        <dbReference type="Proteomes" id="UP000032900"/>
    </source>
</evidence>
<dbReference type="Pfam" id="PF03793">
    <property type="entry name" value="PASTA"/>
    <property type="match status" value="2"/>
</dbReference>
<keyword evidence="4" id="KW-1185">Reference proteome</keyword>
<feature type="region of interest" description="Disordered" evidence="1">
    <location>
        <begin position="219"/>
        <end position="241"/>
    </location>
</feature>
<dbReference type="Gene3D" id="3.30.10.20">
    <property type="match status" value="3"/>
</dbReference>